<evidence type="ECO:0000259" key="9">
    <source>
        <dbReference type="PROSITE" id="PS51405"/>
    </source>
</evidence>
<evidence type="ECO:0000313" key="10">
    <source>
        <dbReference type="EMBL" id="KAJ7602284.1"/>
    </source>
</evidence>
<keyword evidence="11" id="KW-1185">Reference proteome</keyword>
<feature type="chain" id="PRO_5041908726" evidence="8">
    <location>
        <begin position="16"/>
        <end position="379"/>
    </location>
</feature>
<evidence type="ECO:0000256" key="2">
    <source>
        <dbReference type="ARBA" id="ARBA00022559"/>
    </source>
</evidence>
<sequence>MQAILFLSFLCISLAFFLPASLTLPVVASDESRRIDVSGKHAFVPPGPGDLRGPCAGLNALANHNYIPHSGLITVIQATEAPNTAWGFGGDMAMFAVVLAQMYASDDGLHISIGGAVPASDAPLTLFADRGGLSATHNHFESDSSPTRGDQYTFNGNNYDAHEPYLKSLVAALKNGSNGIINHRIERYDHSVATNPYFFYGPAPMGITTLVHLFITNVMANFDPAYPDGHFSEEGLYSLFGFTPDASGRMQYTPGHERIPENWYRRANDFTFKQAAPQILAFGRAAPHVLVPGGNMGAVNTFTPMDLGELTRGVYTEETLFAGNNSLCFVFQVLPLAMGAALFLAGGAVESALEEWACPKLGGLNEEMYDRYPGYKMKT</sequence>
<dbReference type="Pfam" id="PF01328">
    <property type="entry name" value="Peroxidase_2"/>
    <property type="match status" value="1"/>
</dbReference>
<evidence type="ECO:0000256" key="6">
    <source>
        <dbReference type="ARBA" id="ARBA00023004"/>
    </source>
</evidence>
<name>A0AAD7F5E8_MYCRO</name>
<dbReference type="EMBL" id="JARKIE010001408">
    <property type="protein sequence ID" value="KAJ7602284.1"/>
    <property type="molecule type" value="Genomic_DNA"/>
</dbReference>
<proteinExistence type="inferred from homology"/>
<keyword evidence="2" id="KW-0575">Peroxidase</keyword>
<feature type="signal peptide" evidence="8">
    <location>
        <begin position="1"/>
        <end position="15"/>
    </location>
</feature>
<organism evidence="10 11">
    <name type="scientific">Mycena rosella</name>
    <name type="common">Pink bonnet</name>
    <name type="synonym">Agaricus rosellus</name>
    <dbReference type="NCBI Taxonomy" id="1033263"/>
    <lineage>
        <taxon>Eukaryota</taxon>
        <taxon>Fungi</taxon>
        <taxon>Dikarya</taxon>
        <taxon>Basidiomycota</taxon>
        <taxon>Agaricomycotina</taxon>
        <taxon>Agaricomycetes</taxon>
        <taxon>Agaricomycetidae</taxon>
        <taxon>Agaricales</taxon>
        <taxon>Marasmiineae</taxon>
        <taxon>Mycenaceae</taxon>
        <taxon>Mycena</taxon>
    </lineage>
</organism>
<dbReference type="SUPFAM" id="SSF47571">
    <property type="entry name" value="Cloroperoxidase"/>
    <property type="match status" value="1"/>
</dbReference>
<protein>
    <submittedName>
        <fullName evidence="10">Chloroperoxidase</fullName>
    </submittedName>
</protein>
<comment type="cofactor">
    <cofactor evidence="1">
        <name>heme b</name>
        <dbReference type="ChEBI" id="CHEBI:60344"/>
    </cofactor>
</comment>
<dbReference type="Proteomes" id="UP001221757">
    <property type="component" value="Unassembled WGS sequence"/>
</dbReference>
<keyword evidence="8" id="KW-0732">Signal</keyword>
<dbReference type="InterPro" id="IPR036851">
    <property type="entry name" value="Chloroperoxidase-like_sf"/>
</dbReference>
<evidence type="ECO:0000256" key="3">
    <source>
        <dbReference type="ARBA" id="ARBA00022617"/>
    </source>
</evidence>
<evidence type="ECO:0000313" key="11">
    <source>
        <dbReference type="Proteomes" id="UP001221757"/>
    </source>
</evidence>
<reference evidence="10" key="1">
    <citation type="submission" date="2023-03" db="EMBL/GenBank/DDBJ databases">
        <title>Massive genome expansion in bonnet fungi (Mycena s.s.) driven by repeated elements and novel gene families across ecological guilds.</title>
        <authorList>
            <consortium name="Lawrence Berkeley National Laboratory"/>
            <person name="Harder C.B."/>
            <person name="Miyauchi S."/>
            <person name="Viragh M."/>
            <person name="Kuo A."/>
            <person name="Thoen E."/>
            <person name="Andreopoulos B."/>
            <person name="Lu D."/>
            <person name="Skrede I."/>
            <person name="Drula E."/>
            <person name="Henrissat B."/>
            <person name="Morin E."/>
            <person name="Kohler A."/>
            <person name="Barry K."/>
            <person name="LaButti K."/>
            <person name="Morin E."/>
            <person name="Salamov A."/>
            <person name="Lipzen A."/>
            <person name="Mereny Z."/>
            <person name="Hegedus B."/>
            <person name="Baldrian P."/>
            <person name="Stursova M."/>
            <person name="Weitz H."/>
            <person name="Taylor A."/>
            <person name="Grigoriev I.V."/>
            <person name="Nagy L.G."/>
            <person name="Martin F."/>
            <person name="Kauserud H."/>
        </authorList>
    </citation>
    <scope>NUCLEOTIDE SEQUENCE</scope>
    <source>
        <strain evidence="10">CBHHK067</strain>
    </source>
</reference>
<evidence type="ECO:0000256" key="7">
    <source>
        <dbReference type="ARBA" id="ARBA00025795"/>
    </source>
</evidence>
<gene>
    <name evidence="10" type="ORF">B0H17DRAFT_1222811</name>
</gene>
<accession>A0AAD7F5E8</accession>
<dbReference type="Gene3D" id="1.10.489.10">
    <property type="entry name" value="Chloroperoxidase-like"/>
    <property type="match status" value="1"/>
</dbReference>
<evidence type="ECO:0000256" key="4">
    <source>
        <dbReference type="ARBA" id="ARBA00022723"/>
    </source>
</evidence>
<dbReference type="GO" id="GO:0046872">
    <property type="term" value="F:metal ion binding"/>
    <property type="evidence" value="ECO:0007669"/>
    <property type="project" value="UniProtKB-KW"/>
</dbReference>
<dbReference type="AlphaFoldDB" id="A0AAD7F5E8"/>
<dbReference type="PANTHER" id="PTHR33577">
    <property type="entry name" value="STERIGMATOCYSTIN BIOSYNTHESIS PEROXIDASE STCC-RELATED"/>
    <property type="match status" value="1"/>
</dbReference>
<dbReference type="PROSITE" id="PS51405">
    <property type="entry name" value="HEME_HALOPEROXIDASE"/>
    <property type="match status" value="1"/>
</dbReference>
<evidence type="ECO:0000256" key="1">
    <source>
        <dbReference type="ARBA" id="ARBA00001970"/>
    </source>
</evidence>
<evidence type="ECO:0000256" key="8">
    <source>
        <dbReference type="SAM" id="SignalP"/>
    </source>
</evidence>
<dbReference type="InterPro" id="IPR000028">
    <property type="entry name" value="Chloroperoxidase"/>
</dbReference>
<evidence type="ECO:0000256" key="5">
    <source>
        <dbReference type="ARBA" id="ARBA00023002"/>
    </source>
</evidence>
<feature type="domain" description="Heme haloperoxidase family profile" evidence="9">
    <location>
        <begin position="39"/>
        <end position="277"/>
    </location>
</feature>
<comment type="caution">
    <text evidence="10">The sequence shown here is derived from an EMBL/GenBank/DDBJ whole genome shotgun (WGS) entry which is preliminary data.</text>
</comment>
<comment type="similarity">
    <text evidence="7">Belongs to the chloroperoxidase family.</text>
</comment>
<keyword evidence="5" id="KW-0560">Oxidoreductase</keyword>
<keyword evidence="4" id="KW-0479">Metal-binding</keyword>
<dbReference type="PANTHER" id="PTHR33577:SF1">
    <property type="entry name" value="HEME HALOPEROXIDASE FAMILY PROFILE DOMAIN-CONTAINING PROTEIN"/>
    <property type="match status" value="1"/>
</dbReference>
<dbReference type="GO" id="GO:0004601">
    <property type="term" value="F:peroxidase activity"/>
    <property type="evidence" value="ECO:0007669"/>
    <property type="project" value="UniProtKB-KW"/>
</dbReference>
<keyword evidence="6" id="KW-0408">Iron</keyword>
<keyword evidence="3" id="KW-0349">Heme</keyword>